<proteinExistence type="predicted"/>
<sequence>MADDKYSLKNTAINDGWLAFGDISLGAAAAMSMTPVAGDQASGLGLALDKVGLRIDLLTTAIEALTLKLSSQRLLSQALGVGDPREPASGQKVAGKPGSRIEPPDLLKPSIEMDSAMADLARSAQFTPRQREDMAQPTQQIATAPLVAAGGTKAVDLVRIQDLAAKAGIVSDLPNASDRQFELLRFASDAGVAASAFKIPAMDVAEMMVGWRTSMKLNGAQAFDLADAINHLSKMPGGAKAPDIGAVLQGDGGAATAVGLTPTHAAALTAALLKTGTQASDGGTALNTITTAMGKGDQASATERAAWAQLKLDPVEVAGLLRQEDKAPGAIMSVLAALNAQPAETRSALATTLFASGDQAALGMSSNLAEVSQAFWQVLDKRQYATSELGDKGSVKQDALAQSNTRQGQRNIVNARTDRLSMATDNALAPLTDSMLASSSSLVDGLSELAETFPKTTAAIVVAAVALKPLVGGLFKAVMDEMSNRVAKRVLDRAAPHLPGRLGEVISEDSRKNPRANKLDTSNASQRSESTRRPKIRVSARGSRGTAGRYSLGPTASLRSMTRNAPGPLKVVGAVADVAEGVLTGDKRMMGAGLGAAGGGWAGAAAGAAGGAALGSVVPVIGTAIGGLVGGLLGGWLGSEAGASLGEKLVAPTDRLAAPDQVSKDLSSTQTATQQNTMTANIYINGQDQASASQLANLVVQQLSAQFALTTTPNSLAMRSDAALTDGGT</sequence>
<dbReference type="NCBIfam" id="TIGR01760">
    <property type="entry name" value="tape_meas_TP901"/>
    <property type="match status" value="1"/>
</dbReference>
<evidence type="ECO:0000256" key="2">
    <source>
        <dbReference type="SAM" id="MobiDB-lite"/>
    </source>
</evidence>
<dbReference type="PANTHER" id="PTHR37813:SF1">
    <property type="entry name" value="FELS-2 PROPHAGE PROTEIN"/>
    <property type="match status" value="1"/>
</dbReference>
<dbReference type="Pfam" id="PF10145">
    <property type="entry name" value="PhageMin_Tail"/>
    <property type="match status" value="1"/>
</dbReference>
<reference evidence="4" key="1">
    <citation type="submission" date="2021-03" db="EMBL/GenBank/DDBJ databases">
        <title>Genomic analysis provides insights into the functional capacity of soil bacteria communities inhabiting an altitudinal gradient in the Atacama Desert.</title>
        <authorList>
            <person name="Gonzalez M."/>
            <person name="Maldonado J."/>
            <person name="Maza F."/>
            <person name="Hodar C."/>
            <person name="Cortes M."/>
            <person name="Palma R."/>
            <person name="Andreani C."/>
            <person name="Gaete A."/>
            <person name="Vasquez-Dean J."/>
            <person name="Acuna V."/>
            <person name="Aguado M."/>
            <person name="Mandakovic D."/>
            <person name="Latorre M."/>
            <person name="Orellana A."/>
            <person name="Gutierrez R."/>
            <person name="Montecino M."/>
            <person name="Allende M."/>
            <person name="Maass A."/>
            <person name="Cambiazo V."/>
        </authorList>
    </citation>
    <scope>NUCLEOTIDE SEQUENCE</scope>
    <source>
        <strain evidence="4">ISL-25</strain>
    </source>
</reference>
<evidence type="ECO:0000259" key="3">
    <source>
        <dbReference type="Pfam" id="PF10145"/>
    </source>
</evidence>
<dbReference type="PANTHER" id="PTHR37813">
    <property type="entry name" value="FELS-2 PROPHAGE PROTEIN"/>
    <property type="match status" value="1"/>
</dbReference>
<gene>
    <name evidence="4" type="ORF">J7E47_19630</name>
</gene>
<dbReference type="EMBL" id="JAGGOB010000042">
    <property type="protein sequence ID" value="MBT2330928.1"/>
    <property type="molecule type" value="Genomic_DNA"/>
</dbReference>
<evidence type="ECO:0000313" key="4">
    <source>
        <dbReference type="EMBL" id="MBT2330928.1"/>
    </source>
</evidence>
<protein>
    <submittedName>
        <fullName evidence="4">Phage tail tape measure protein</fullName>
    </submittedName>
</protein>
<feature type="region of interest" description="Disordered" evidence="2">
    <location>
        <begin position="80"/>
        <end position="106"/>
    </location>
</feature>
<dbReference type="InterPro" id="IPR010090">
    <property type="entry name" value="Phage_tape_meas"/>
</dbReference>
<feature type="region of interest" description="Disordered" evidence="2">
    <location>
        <begin position="502"/>
        <end position="561"/>
    </location>
</feature>
<evidence type="ECO:0000313" key="5">
    <source>
        <dbReference type="Proteomes" id="UP000692896"/>
    </source>
</evidence>
<dbReference type="RefSeq" id="WP_214915554.1">
    <property type="nucleotide sequence ID" value="NZ_JAGGNX010000007.1"/>
</dbReference>
<organism evidence="4 5">
    <name type="scientific">Pseudomonas fluorescens</name>
    <dbReference type="NCBI Taxonomy" id="294"/>
    <lineage>
        <taxon>Bacteria</taxon>
        <taxon>Pseudomonadati</taxon>
        <taxon>Pseudomonadota</taxon>
        <taxon>Gammaproteobacteria</taxon>
        <taxon>Pseudomonadales</taxon>
        <taxon>Pseudomonadaceae</taxon>
        <taxon>Pseudomonas</taxon>
    </lineage>
</organism>
<keyword evidence="1" id="KW-1188">Viral release from host cell</keyword>
<evidence type="ECO:0000256" key="1">
    <source>
        <dbReference type="ARBA" id="ARBA00022612"/>
    </source>
</evidence>
<dbReference type="AlphaFoldDB" id="A0A944HKH7"/>
<name>A0A944HKH7_PSEFL</name>
<feature type="domain" description="Phage tail tape measure protein" evidence="3">
    <location>
        <begin position="180"/>
        <end position="354"/>
    </location>
</feature>
<accession>A0A944HKH7</accession>
<comment type="caution">
    <text evidence="4">The sequence shown here is derived from an EMBL/GenBank/DDBJ whole genome shotgun (WGS) entry which is preliminary data.</text>
</comment>
<dbReference type="Proteomes" id="UP000692896">
    <property type="component" value="Unassembled WGS sequence"/>
</dbReference>
<feature type="compositionally biased region" description="Polar residues" evidence="2">
    <location>
        <begin position="519"/>
        <end position="528"/>
    </location>
</feature>